<evidence type="ECO:0000259" key="9">
    <source>
        <dbReference type="PROSITE" id="PS50008"/>
    </source>
</evidence>
<accession>A0A915D357</accession>
<feature type="domain" description="PI-PLC Y-box" evidence="9">
    <location>
        <begin position="657"/>
        <end position="774"/>
    </location>
</feature>
<feature type="compositionally biased region" description="Polar residues" evidence="8">
    <location>
        <begin position="1139"/>
        <end position="1150"/>
    </location>
</feature>
<dbReference type="GO" id="GO:0051209">
    <property type="term" value="P:release of sequestered calcium ion into cytosol"/>
    <property type="evidence" value="ECO:0007669"/>
    <property type="project" value="TreeGrafter"/>
</dbReference>
<keyword evidence="1 4" id="KW-0378">Hydrolase</keyword>
<feature type="binding site" evidence="6">
    <location>
        <position position="471"/>
    </location>
    <ligand>
        <name>Ca(2+)</name>
        <dbReference type="ChEBI" id="CHEBI:29108"/>
    </ligand>
</feature>
<sequence length="1299" mass="145620">MSVDGYSSSQQDGSSSSLNGNGHTGHYRRHQPKSPPTHPNVFSKTTVQGYLKERSLTPVEGLPEDNLSIASTSTSRRAAAAEKLSQIGRRQIVVIPDESPASTSSNGDGVLGSNNGGEGRLAMVGGKPFPLVDETFASPPPPIRVFKFDNLSDQPSGHIVDLCIDEDELVFFSRTCDKQPQVEAIFMDEIIDVFIGNHNDSSKQKNDSQIQRIFAATFATASCVLADCIVTVVHGQDFVNPHTFVFLTKSTDEAKVWCQGLRNFSVKFYRKVQEVFYYWRRHFARLKCSLPITAHLSVEHILDAILPSFKQRDERKMLEKVILRNLPILKDKKKSTPKLLSDPTFLYKLYKAVTGRLEVEDILLRNFPRLIREDAVGRIVTGCQIGLAENKLNQPCTKLTEDGFLRFLLSEHNLAVRSSAFELDEDSMKKPLSHYFINSSHNTYLKGRQMKSRSSVSMYRYALLTGCRSVELDCWDGANNEPLITHGPTHICFCTTILFKDVIQAIAETAFVTSDFPVILSFENHCSQKQQIKMAQYCKDILGDLLLKETLDDYPIKAGITLPSPFVLKRKILIKNKIEKRVVDNSQSIDRSSAVRTMDNKQISMDSGGTDEDAVERAVTRIFVGVSDDEDQISQSNQDSARLNSLVENSQPLVTELSELVTYMRAMGKFTSFVDCDNRQISSEMYSMNETKAIDLLKQHAESFVNHNKRQITRVYPRGSRVDSSNYMPLIFWNCGCQMAAINLQTPDLPNQMNSAFFEVNGKTGFVLKPSCMRKPNAKFDPFELDRVENVVPNSLSITIISGQLFCLLCEKRPSVYVEVDLYGLPGDSHKKMFKTRTITSDGLNTIFVDNNSLASCRFSLEKIILPAIAFVRFGVFEESGRLLGQRILPISHIQSGYKHIVLRNNFNRPLGPVTLFVHIDIQDYVSDAHKDLVSALQNPIEAMSKVKARESELLEDEHQAMSREEQNRLLLEVLESAGTDKNSEDLPTPLALNPTESMEDLSSAGPTALDRIPETPPRGSTATPPTGVRLQHKSSISEGPSSFDKSSLYGFDSPRTAHSGTPPTNSTPSHRKMGERKYTVLSEFVANRQTFYLEKLDASLPSLVELEETLKYQKLERHFEKKYPGVLAMFSAPDAGSKNGSGSGSLQVHSRSLSNTHSTSSNASSATNSSVNKSAVAAYAKFIKEKNELMSVLIEQSRKRTLKVIEMAFQRETKEIQKINAKSRLEELSGITKKSSPIEYKRLGDKYVRRGVEENRKLLIIKNKKIDELNENTHLLRLDLNNRTEEALTRAGRMLTRN</sequence>
<dbReference type="InterPro" id="IPR042531">
    <property type="entry name" value="PLC-beta_C_sf"/>
</dbReference>
<dbReference type="SUPFAM" id="SSF51695">
    <property type="entry name" value="PLC-like phosphodiesterases"/>
    <property type="match status" value="1"/>
</dbReference>
<dbReference type="InterPro" id="IPR017946">
    <property type="entry name" value="PLC-like_Pdiesterase_TIM-brl"/>
</dbReference>
<dbReference type="PROSITE" id="PS50008">
    <property type="entry name" value="PIPLC_Y_DOMAIN"/>
    <property type="match status" value="1"/>
</dbReference>
<dbReference type="SMART" id="SM00149">
    <property type="entry name" value="PLCYc"/>
    <property type="match status" value="1"/>
</dbReference>
<keyword evidence="6" id="KW-0479">Metal-binding</keyword>
<dbReference type="InterPro" id="IPR001711">
    <property type="entry name" value="PLipase_C_Pinositol-sp_Y"/>
</dbReference>
<evidence type="ECO:0000256" key="7">
    <source>
        <dbReference type="RuleBase" id="RU361133"/>
    </source>
</evidence>
<protein>
    <recommendedName>
        <fullName evidence="4">1-phosphatidylinositol 4,5-bisphosphate phosphodiesterase</fullName>
        <ecNumber evidence="4">3.1.4.11</ecNumber>
    </recommendedName>
</protein>
<feature type="active site" evidence="5">
    <location>
        <position position="441"/>
    </location>
</feature>
<dbReference type="Gene3D" id="3.20.20.190">
    <property type="entry name" value="Phosphatidylinositol (PI) phosphodiesterase"/>
    <property type="match status" value="1"/>
</dbReference>
<dbReference type="Pfam" id="PF17787">
    <property type="entry name" value="PH_14"/>
    <property type="match status" value="1"/>
</dbReference>
<feature type="region of interest" description="Disordered" evidence="8">
    <location>
        <begin position="978"/>
        <end position="1075"/>
    </location>
</feature>
<feature type="compositionally biased region" description="Polar residues" evidence="8">
    <location>
        <begin position="1034"/>
        <end position="1046"/>
    </location>
</feature>
<organism evidence="10 11">
    <name type="scientific">Ditylenchus dipsaci</name>
    <dbReference type="NCBI Taxonomy" id="166011"/>
    <lineage>
        <taxon>Eukaryota</taxon>
        <taxon>Metazoa</taxon>
        <taxon>Ecdysozoa</taxon>
        <taxon>Nematoda</taxon>
        <taxon>Chromadorea</taxon>
        <taxon>Rhabditida</taxon>
        <taxon>Tylenchina</taxon>
        <taxon>Tylenchomorpha</taxon>
        <taxon>Sphaerularioidea</taxon>
        <taxon>Anguinidae</taxon>
        <taxon>Anguininae</taxon>
        <taxon>Ditylenchus</taxon>
    </lineage>
</organism>
<evidence type="ECO:0000256" key="1">
    <source>
        <dbReference type="ARBA" id="ARBA00022801"/>
    </source>
</evidence>
<dbReference type="InterPro" id="IPR000909">
    <property type="entry name" value="PLipase_C_PInositol-sp_X_dom"/>
</dbReference>
<keyword evidence="4" id="KW-0807">Transducer</keyword>
<dbReference type="WBParaSite" id="jg15348">
    <property type="protein sequence ID" value="jg15348"/>
    <property type="gene ID" value="jg15348"/>
</dbReference>
<dbReference type="GO" id="GO:0004435">
    <property type="term" value="F:phosphatidylinositol-4,5-bisphosphate phospholipase C activity"/>
    <property type="evidence" value="ECO:0007669"/>
    <property type="project" value="UniProtKB-UniRule"/>
</dbReference>
<dbReference type="SMART" id="SM00148">
    <property type="entry name" value="PLCXc"/>
    <property type="match status" value="1"/>
</dbReference>
<keyword evidence="6" id="KW-0106">Calcium</keyword>
<dbReference type="GO" id="GO:0046488">
    <property type="term" value="P:phosphatidylinositol metabolic process"/>
    <property type="evidence" value="ECO:0007669"/>
    <property type="project" value="TreeGrafter"/>
</dbReference>
<dbReference type="Gene3D" id="1.20.1230.10">
    <property type="entry name" value="Phospholipase C beta, distal C-terminal domain"/>
    <property type="match status" value="1"/>
</dbReference>
<dbReference type="GO" id="GO:0048015">
    <property type="term" value="P:phosphatidylinositol-mediated signaling"/>
    <property type="evidence" value="ECO:0007669"/>
    <property type="project" value="TreeGrafter"/>
</dbReference>
<evidence type="ECO:0000313" key="11">
    <source>
        <dbReference type="WBParaSite" id="jg15348"/>
    </source>
</evidence>
<dbReference type="PANTHER" id="PTHR10336:SF36">
    <property type="entry name" value="1-PHOSPHATIDYLINOSITOL 4,5-BISPHOSPHATE PHOSPHODIESTERASE BETA-4"/>
    <property type="match status" value="1"/>
</dbReference>
<dbReference type="Pfam" id="PF00387">
    <property type="entry name" value="PI-PLC-Y"/>
    <property type="match status" value="1"/>
</dbReference>
<dbReference type="CDD" id="cd08591">
    <property type="entry name" value="PI-PLCc_beta"/>
    <property type="match status" value="1"/>
</dbReference>
<feature type="compositionally biased region" description="Low complexity" evidence="8">
    <location>
        <begin position="1151"/>
        <end position="1169"/>
    </location>
</feature>
<dbReference type="GO" id="GO:0016042">
    <property type="term" value="P:lipid catabolic process"/>
    <property type="evidence" value="ECO:0007669"/>
    <property type="project" value="UniProtKB-KW"/>
</dbReference>
<dbReference type="Gene3D" id="2.30.29.240">
    <property type="match status" value="1"/>
</dbReference>
<evidence type="ECO:0000256" key="2">
    <source>
        <dbReference type="ARBA" id="ARBA00022963"/>
    </source>
</evidence>
<feature type="compositionally biased region" description="Low complexity" evidence="8">
    <location>
        <begin position="1"/>
        <end position="17"/>
    </location>
</feature>
<dbReference type="Pfam" id="PF00388">
    <property type="entry name" value="PI-PLC-X"/>
    <property type="match status" value="1"/>
</dbReference>
<dbReference type="CDD" id="cd00275">
    <property type="entry name" value="C2_PLC_like"/>
    <property type="match status" value="1"/>
</dbReference>
<feature type="region of interest" description="Disordered" evidence="8">
    <location>
        <begin position="1"/>
        <end position="75"/>
    </location>
</feature>
<dbReference type="InterPro" id="IPR035892">
    <property type="entry name" value="C2_domain_sf"/>
</dbReference>
<keyword evidence="2 4" id="KW-0442">Lipid degradation</keyword>
<comment type="function">
    <text evidence="4">The production of the second messenger molecules diacylglycerol (DAG) and inositol 1,4,5-trisphosphate (IP3) is mediated by activated phosphatidylinositol-specific phospholipase C enzymes.</text>
</comment>
<dbReference type="InterPro" id="IPR001192">
    <property type="entry name" value="PI-PLC_fam"/>
</dbReference>
<feature type="region of interest" description="Disordered" evidence="8">
    <location>
        <begin position="1139"/>
        <end position="1169"/>
    </location>
</feature>
<dbReference type="SUPFAM" id="SSF49562">
    <property type="entry name" value="C2 domain (Calcium/lipid-binding domain, CaLB)"/>
    <property type="match status" value="1"/>
</dbReference>
<feature type="binding site" evidence="6">
    <location>
        <position position="442"/>
    </location>
    <ligand>
        <name>Ca(2+)</name>
        <dbReference type="ChEBI" id="CHEBI:29108"/>
    </ligand>
</feature>
<name>A0A915D357_9BILA</name>
<feature type="binding site" evidence="6">
    <location>
        <position position="523"/>
    </location>
    <ligand>
        <name>Ca(2+)</name>
        <dbReference type="ChEBI" id="CHEBI:29108"/>
    </ligand>
</feature>
<comment type="cofactor">
    <cofactor evidence="6">
        <name>Ca(2+)</name>
        <dbReference type="ChEBI" id="CHEBI:29108"/>
    </cofactor>
    <text evidence="6">Binds 1 Ca(2+) ion per subunit.</text>
</comment>
<evidence type="ECO:0000313" key="10">
    <source>
        <dbReference type="Proteomes" id="UP000887574"/>
    </source>
</evidence>
<dbReference type="EC" id="3.1.4.11" evidence="4"/>
<feature type="compositionally biased region" description="Polar residues" evidence="8">
    <location>
        <begin position="1057"/>
        <end position="1069"/>
    </location>
</feature>
<dbReference type="PIRSF" id="PIRSF000956">
    <property type="entry name" value="PLC-beta"/>
    <property type="match status" value="1"/>
</dbReference>
<evidence type="ECO:0000256" key="3">
    <source>
        <dbReference type="ARBA" id="ARBA00023098"/>
    </source>
</evidence>
<dbReference type="PANTHER" id="PTHR10336">
    <property type="entry name" value="PHOSPHOINOSITIDE-SPECIFIC PHOSPHOLIPASE C FAMILY PROTEIN"/>
    <property type="match status" value="1"/>
</dbReference>
<dbReference type="Proteomes" id="UP000887574">
    <property type="component" value="Unplaced"/>
</dbReference>
<evidence type="ECO:0000256" key="5">
    <source>
        <dbReference type="PIRSR" id="PIRSR000956-1"/>
    </source>
</evidence>
<feature type="active site" evidence="5">
    <location>
        <position position="486"/>
    </location>
</feature>
<dbReference type="PRINTS" id="PR00390">
    <property type="entry name" value="PHPHLIPASEC"/>
</dbReference>
<feature type="binding site" evidence="6">
    <location>
        <position position="473"/>
    </location>
    <ligand>
        <name>Ca(2+)</name>
        <dbReference type="ChEBI" id="CHEBI:29108"/>
    </ligand>
</feature>
<evidence type="ECO:0000256" key="8">
    <source>
        <dbReference type="SAM" id="MobiDB-lite"/>
    </source>
</evidence>
<dbReference type="PROSITE" id="PS50007">
    <property type="entry name" value="PIPLC_X_DOMAIN"/>
    <property type="match status" value="1"/>
</dbReference>
<feature type="region of interest" description="Disordered" evidence="8">
    <location>
        <begin position="94"/>
        <end position="113"/>
    </location>
</feature>
<evidence type="ECO:0000256" key="4">
    <source>
        <dbReference type="PIRNR" id="PIRNR000956"/>
    </source>
</evidence>
<dbReference type="SUPFAM" id="SSF69989">
    <property type="entry name" value="C-terminal domain of PLC-beta"/>
    <property type="match status" value="1"/>
</dbReference>
<evidence type="ECO:0000256" key="6">
    <source>
        <dbReference type="PIRSR" id="PIRSR000956-2"/>
    </source>
</evidence>
<keyword evidence="10" id="KW-1185">Reference proteome</keyword>
<keyword evidence="3 4" id="KW-0443">Lipid metabolism</keyword>
<comment type="catalytic activity">
    <reaction evidence="4 7">
        <text>a 1,2-diacyl-sn-glycero-3-phospho-(1D-myo-inositol-4,5-bisphosphate) + H2O = 1D-myo-inositol 1,4,5-trisphosphate + a 1,2-diacyl-sn-glycerol + H(+)</text>
        <dbReference type="Rhea" id="RHEA:33179"/>
        <dbReference type="ChEBI" id="CHEBI:15377"/>
        <dbReference type="ChEBI" id="CHEBI:15378"/>
        <dbReference type="ChEBI" id="CHEBI:17815"/>
        <dbReference type="ChEBI" id="CHEBI:58456"/>
        <dbReference type="ChEBI" id="CHEBI:203600"/>
        <dbReference type="EC" id="3.1.4.11"/>
    </reaction>
</comment>
<dbReference type="InterPro" id="IPR037862">
    <property type="entry name" value="PLC-beta_PH"/>
</dbReference>
<dbReference type="Gene3D" id="2.60.40.150">
    <property type="entry name" value="C2 domain"/>
    <property type="match status" value="1"/>
</dbReference>
<reference evidence="11" key="1">
    <citation type="submission" date="2022-11" db="UniProtKB">
        <authorList>
            <consortium name="WormBaseParasite"/>
        </authorList>
    </citation>
    <scope>IDENTIFICATION</scope>
</reference>
<dbReference type="InterPro" id="IPR016280">
    <property type="entry name" value="PLC-beta"/>
</dbReference>
<proteinExistence type="predicted"/>
<dbReference type="GO" id="GO:0005509">
    <property type="term" value="F:calcium ion binding"/>
    <property type="evidence" value="ECO:0007669"/>
    <property type="project" value="UniProtKB-UniRule"/>
</dbReference>